<evidence type="ECO:0000256" key="1">
    <source>
        <dbReference type="ARBA" id="ARBA00005510"/>
    </source>
</evidence>
<feature type="transmembrane region" description="Helical" evidence="4">
    <location>
        <begin position="156"/>
        <end position="175"/>
    </location>
</feature>
<protein>
    <recommendedName>
        <fullName evidence="5">BHLH domain-containing protein</fullName>
    </recommendedName>
</protein>
<evidence type="ECO:0000313" key="7">
    <source>
        <dbReference type="Proteomes" id="UP000317650"/>
    </source>
</evidence>
<feature type="domain" description="BHLH" evidence="5">
    <location>
        <begin position="8"/>
        <end position="62"/>
    </location>
</feature>
<keyword evidence="3" id="KW-0804">Transcription</keyword>
<dbReference type="InterPro" id="IPR036638">
    <property type="entry name" value="HLH_DNA-bd_sf"/>
</dbReference>
<dbReference type="InterPro" id="IPR011598">
    <property type="entry name" value="bHLH_dom"/>
</dbReference>
<organism evidence="6 7">
    <name type="scientific">Musa balbisiana</name>
    <name type="common">Banana</name>
    <dbReference type="NCBI Taxonomy" id="52838"/>
    <lineage>
        <taxon>Eukaryota</taxon>
        <taxon>Viridiplantae</taxon>
        <taxon>Streptophyta</taxon>
        <taxon>Embryophyta</taxon>
        <taxon>Tracheophyta</taxon>
        <taxon>Spermatophyta</taxon>
        <taxon>Magnoliopsida</taxon>
        <taxon>Liliopsida</taxon>
        <taxon>Zingiberales</taxon>
        <taxon>Musaceae</taxon>
        <taxon>Musa</taxon>
    </lineage>
</organism>
<dbReference type="SMART" id="SM00353">
    <property type="entry name" value="HLH"/>
    <property type="match status" value="1"/>
</dbReference>
<comment type="caution">
    <text evidence="6">The sequence shown here is derived from an EMBL/GenBank/DDBJ whole genome shotgun (WGS) entry which is preliminary data.</text>
</comment>
<dbReference type="Gene3D" id="4.10.280.10">
    <property type="entry name" value="Helix-loop-helix DNA-binding domain"/>
    <property type="match status" value="1"/>
</dbReference>
<dbReference type="GO" id="GO:0000977">
    <property type="term" value="F:RNA polymerase II transcription regulatory region sequence-specific DNA binding"/>
    <property type="evidence" value="ECO:0007669"/>
    <property type="project" value="TreeGrafter"/>
</dbReference>
<comment type="similarity">
    <text evidence="1">Belongs to the bHLH protein family.</text>
</comment>
<dbReference type="EMBL" id="PYDT01000006">
    <property type="protein sequence ID" value="THU59126.1"/>
    <property type="molecule type" value="Genomic_DNA"/>
</dbReference>
<sequence length="201" mass="22908">MKGAGDAAAKMERKTVEKNRRMHMKRLCMKLASLIPKEYATNSKMLSQVDHLDQATSYIKDLRGRIERMKQRGDFRTSAEGTNKDVDREMTTEFRLPVVEVRHQDLNLEVVLISGLEKRFKFHQVISVLEEEGAEVLNANFSVVGEMIFHTIHSQVIAVSVLYCLLASFACLMPITRNLMVNHAFNTCSFTIQPLTSRDSD</sequence>
<evidence type="ECO:0000256" key="4">
    <source>
        <dbReference type="SAM" id="Phobius"/>
    </source>
</evidence>
<dbReference type="GO" id="GO:0090575">
    <property type="term" value="C:RNA polymerase II transcription regulator complex"/>
    <property type="evidence" value="ECO:0007669"/>
    <property type="project" value="TreeGrafter"/>
</dbReference>
<reference evidence="6 7" key="1">
    <citation type="journal article" date="2019" name="Nat. Plants">
        <title>Genome sequencing of Musa balbisiana reveals subgenome evolution and function divergence in polyploid bananas.</title>
        <authorList>
            <person name="Yao X."/>
        </authorList>
    </citation>
    <scope>NUCLEOTIDE SEQUENCE [LARGE SCALE GENOMIC DNA]</scope>
    <source>
        <strain evidence="7">cv. DH-PKW</strain>
        <tissue evidence="6">Leaves</tissue>
    </source>
</reference>
<dbReference type="AlphaFoldDB" id="A0A4V4H6A4"/>
<name>A0A4V4H6A4_MUSBA</name>
<keyword evidence="7" id="KW-1185">Reference proteome</keyword>
<dbReference type="Proteomes" id="UP000317650">
    <property type="component" value="Chromosome 3"/>
</dbReference>
<dbReference type="PANTHER" id="PTHR13935:SF90">
    <property type="entry name" value="TRANSCRIPTION FACTOR BHLH162"/>
    <property type="match status" value="1"/>
</dbReference>
<evidence type="ECO:0000259" key="5">
    <source>
        <dbReference type="PROSITE" id="PS50888"/>
    </source>
</evidence>
<dbReference type="PANTHER" id="PTHR13935">
    <property type="entry name" value="ACHAETE-SCUTE TRANSCRIPTION FACTOR-RELATED"/>
    <property type="match status" value="1"/>
</dbReference>
<dbReference type="PROSITE" id="PS50888">
    <property type="entry name" value="BHLH"/>
    <property type="match status" value="1"/>
</dbReference>
<keyword evidence="4" id="KW-0472">Membrane</keyword>
<gene>
    <name evidence="6" type="ORF">C4D60_Mb03t21700</name>
</gene>
<keyword evidence="2" id="KW-0805">Transcription regulation</keyword>
<evidence type="ECO:0000256" key="2">
    <source>
        <dbReference type="ARBA" id="ARBA00023015"/>
    </source>
</evidence>
<keyword evidence="4" id="KW-0812">Transmembrane</keyword>
<dbReference type="SUPFAM" id="SSF47459">
    <property type="entry name" value="HLH, helix-loop-helix DNA-binding domain"/>
    <property type="match status" value="1"/>
</dbReference>
<dbReference type="InterPro" id="IPR015660">
    <property type="entry name" value="MASH1/Ascl1a-like"/>
</dbReference>
<proteinExistence type="inferred from homology"/>
<dbReference type="GO" id="GO:0046983">
    <property type="term" value="F:protein dimerization activity"/>
    <property type="evidence" value="ECO:0007669"/>
    <property type="project" value="InterPro"/>
</dbReference>
<dbReference type="Pfam" id="PF00010">
    <property type="entry name" value="HLH"/>
    <property type="match status" value="1"/>
</dbReference>
<dbReference type="STRING" id="52838.A0A4V4H6A4"/>
<dbReference type="GO" id="GO:0000981">
    <property type="term" value="F:DNA-binding transcription factor activity, RNA polymerase II-specific"/>
    <property type="evidence" value="ECO:0007669"/>
    <property type="project" value="TreeGrafter"/>
</dbReference>
<accession>A0A4V4H6A4</accession>
<evidence type="ECO:0000313" key="6">
    <source>
        <dbReference type="EMBL" id="THU59126.1"/>
    </source>
</evidence>
<evidence type="ECO:0000256" key="3">
    <source>
        <dbReference type="ARBA" id="ARBA00023163"/>
    </source>
</evidence>
<keyword evidence="4" id="KW-1133">Transmembrane helix</keyword>